<dbReference type="OrthoDB" id="129709at2"/>
<reference evidence="2 3" key="1">
    <citation type="submission" date="2013-08" db="EMBL/GenBank/DDBJ databases">
        <title>Intrasporangium oryzae NRRL B-24470.</title>
        <authorList>
            <person name="Liu H."/>
            <person name="Wang G."/>
        </authorList>
    </citation>
    <scope>NUCLEOTIDE SEQUENCE [LARGE SCALE GENOMIC DNA]</scope>
    <source>
        <strain evidence="2 3">NRRL B-24470</strain>
    </source>
</reference>
<dbReference type="EMBL" id="AWSA01000047">
    <property type="protein sequence ID" value="EWT00315.1"/>
    <property type="molecule type" value="Genomic_DNA"/>
</dbReference>
<proteinExistence type="predicted"/>
<dbReference type="GO" id="GO:0016787">
    <property type="term" value="F:hydrolase activity"/>
    <property type="evidence" value="ECO:0007669"/>
    <property type="project" value="UniProtKB-KW"/>
</dbReference>
<dbReference type="AlphaFoldDB" id="W9G2T7"/>
<dbReference type="Gene3D" id="3.90.79.10">
    <property type="entry name" value="Nucleoside Triphosphate Pyrophosphohydrolase"/>
    <property type="match status" value="1"/>
</dbReference>
<comment type="caution">
    <text evidence="2">The sequence shown here is derived from an EMBL/GenBank/DDBJ whole genome shotgun (WGS) entry which is preliminary data.</text>
</comment>
<dbReference type="eggNOG" id="COG0494">
    <property type="taxonomic scope" value="Bacteria"/>
</dbReference>
<organism evidence="2 3">
    <name type="scientific">Intrasporangium oryzae NRRL B-24470</name>
    <dbReference type="NCBI Taxonomy" id="1386089"/>
    <lineage>
        <taxon>Bacteria</taxon>
        <taxon>Bacillati</taxon>
        <taxon>Actinomycetota</taxon>
        <taxon>Actinomycetes</taxon>
        <taxon>Micrococcales</taxon>
        <taxon>Intrasporangiaceae</taxon>
        <taxon>Intrasporangium</taxon>
    </lineage>
</organism>
<sequence>MARLEAWPAPDEEQDRLRLDFLAHLHAHEDAMAKGGPPAHLTGGVIVLDEAADNVLLTHHGKARLWLQFGGHFEVGDASMWHGAVREAHEESGIANLTVLPGIVELSRHELPAAFGRCREHLDVRYAAVTPLDGAPLVSDESIDVRWWPTDQLPPGAPADLAPLIQAAQRLIRR</sequence>
<dbReference type="InterPro" id="IPR015797">
    <property type="entry name" value="NUDIX_hydrolase-like_dom_sf"/>
</dbReference>
<dbReference type="CDD" id="cd03674">
    <property type="entry name" value="NUDIX_Hydrolase"/>
    <property type="match status" value="1"/>
</dbReference>
<evidence type="ECO:0000313" key="2">
    <source>
        <dbReference type="EMBL" id="EWT00315.1"/>
    </source>
</evidence>
<dbReference type="SUPFAM" id="SSF55811">
    <property type="entry name" value="Nudix"/>
    <property type="match status" value="1"/>
</dbReference>
<dbReference type="Pfam" id="PF00293">
    <property type="entry name" value="NUDIX"/>
    <property type="match status" value="1"/>
</dbReference>
<name>W9G2T7_9MICO</name>
<accession>W9G2T7</accession>
<keyword evidence="2" id="KW-0378">Hydrolase</keyword>
<evidence type="ECO:0000313" key="3">
    <source>
        <dbReference type="Proteomes" id="UP000019489"/>
    </source>
</evidence>
<dbReference type="PROSITE" id="PS51462">
    <property type="entry name" value="NUDIX"/>
    <property type="match status" value="1"/>
</dbReference>
<gene>
    <name evidence="2" type="ORF">N865_16390</name>
</gene>
<dbReference type="InterPro" id="IPR000086">
    <property type="entry name" value="NUDIX_hydrolase_dom"/>
</dbReference>
<keyword evidence="3" id="KW-1185">Reference proteome</keyword>
<evidence type="ECO:0000259" key="1">
    <source>
        <dbReference type="PROSITE" id="PS51462"/>
    </source>
</evidence>
<protein>
    <submittedName>
        <fullName evidence="2">NUDIX hydrolase</fullName>
    </submittedName>
</protein>
<dbReference type="RefSeq" id="WP_034808659.1">
    <property type="nucleotide sequence ID" value="NZ_AWSA01000047.1"/>
</dbReference>
<dbReference type="STRING" id="1386089.N865_16390"/>
<dbReference type="Proteomes" id="UP000019489">
    <property type="component" value="Unassembled WGS sequence"/>
</dbReference>
<feature type="domain" description="Nudix hydrolase" evidence="1">
    <location>
        <begin position="38"/>
        <end position="171"/>
    </location>
</feature>